<dbReference type="GO" id="GO:0098797">
    <property type="term" value="C:plasma membrane protein complex"/>
    <property type="evidence" value="ECO:0007669"/>
    <property type="project" value="TreeGrafter"/>
</dbReference>
<evidence type="ECO:0000256" key="8">
    <source>
        <dbReference type="ARBA" id="ARBA00022989"/>
    </source>
</evidence>
<dbReference type="GO" id="GO:0015031">
    <property type="term" value="P:protein transport"/>
    <property type="evidence" value="ECO:0007669"/>
    <property type="project" value="UniProtKB-KW"/>
</dbReference>
<dbReference type="PANTHER" id="PTHR33446">
    <property type="entry name" value="PROTEIN TONB-RELATED"/>
    <property type="match status" value="1"/>
</dbReference>
<dbReference type="InterPro" id="IPR006260">
    <property type="entry name" value="TonB/TolA_C"/>
</dbReference>
<dbReference type="Gene3D" id="3.30.1150.10">
    <property type="match status" value="1"/>
</dbReference>
<feature type="chain" id="PRO_5013252674" evidence="10">
    <location>
        <begin position="21"/>
        <end position="134"/>
    </location>
</feature>
<keyword evidence="13" id="KW-1185">Reference proteome</keyword>
<protein>
    <submittedName>
        <fullName evidence="12">TonB family C-terminal domain-containing protein</fullName>
    </submittedName>
</protein>
<evidence type="ECO:0000256" key="9">
    <source>
        <dbReference type="ARBA" id="ARBA00023136"/>
    </source>
</evidence>
<evidence type="ECO:0000259" key="11">
    <source>
        <dbReference type="PROSITE" id="PS52015"/>
    </source>
</evidence>
<comment type="similarity">
    <text evidence="2">Belongs to the TonB family.</text>
</comment>
<evidence type="ECO:0000256" key="5">
    <source>
        <dbReference type="ARBA" id="ARBA00022519"/>
    </source>
</evidence>
<gene>
    <name evidence="12" type="ORF">SAMN04488029_3694</name>
</gene>
<evidence type="ECO:0000256" key="10">
    <source>
        <dbReference type="SAM" id="SignalP"/>
    </source>
</evidence>
<evidence type="ECO:0000256" key="7">
    <source>
        <dbReference type="ARBA" id="ARBA00022927"/>
    </source>
</evidence>
<reference evidence="12 13" key="1">
    <citation type="submission" date="2017-04" db="EMBL/GenBank/DDBJ databases">
        <authorList>
            <person name="Afonso C.L."/>
            <person name="Miller P.J."/>
            <person name="Scott M.A."/>
            <person name="Spackman E."/>
            <person name="Goraichik I."/>
            <person name="Dimitrov K.M."/>
            <person name="Suarez D.L."/>
            <person name="Swayne D.E."/>
        </authorList>
    </citation>
    <scope>NUCLEOTIDE SEQUENCE [LARGE SCALE GENOMIC DNA]</scope>
    <source>
        <strain evidence="12 13">DSM 26133</strain>
    </source>
</reference>
<dbReference type="InterPro" id="IPR037682">
    <property type="entry name" value="TonB_C"/>
</dbReference>
<dbReference type="PANTHER" id="PTHR33446:SF2">
    <property type="entry name" value="PROTEIN TONB"/>
    <property type="match status" value="1"/>
</dbReference>
<keyword evidence="7" id="KW-0653">Protein transport</keyword>
<dbReference type="RefSeq" id="WP_176214838.1">
    <property type="nucleotide sequence ID" value="NZ_FWYF01000004.1"/>
</dbReference>
<keyword evidence="10" id="KW-0732">Signal</keyword>
<dbReference type="PROSITE" id="PS52015">
    <property type="entry name" value="TONB_CTD"/>
    <property type="match status" value="1"/>
</dbReference>
<dbReference type="Proteomes" id="UP000192472">
    <property type="component" value="Unassembled WGS sequence"/>
</dbReference>
<keyword evidence="6" id="KW-0812">Transmembrane</keyword>
<dbReference type="EMBL" id="FWYF01000004">
    <property type="protein sequence ID" value="SMD38224.1"/>
    <property type="molecule type" value="Genomic_DNA"/>
</dbReference>
<dbReference type="NCBIfam" id="TIGR01352">
    <property type="entry name" value="tonB_Cterm"/>
    <property type="match status" value="1"/>
</dbReference>
<proteinExistence type="inferred from homology"/>
<dbReference type="Pfam" id="PF03544">
    <property type="entry name" value="TonB_C"/>
    <property type="match status" value="1"/>
</dbReference>
<keyword evidence="4" id="KW-1003">Cell membrane</keyword>
<evidence type="ECO:0000256" key="2">
    <source>
        <dbReference type="ARBA" id="ARBA00006555"/>
    </source>
</evidence>
<keyword evidence="5" id="KW-0997">Cell inner membrane</keyword>
<dbReference type="GO" id="GO:0031992">
    <property type="term" value="F:energy transducer activity"/>
    <property type="evidence" value="ECO:0007669"/>
    <property type="project" value="TreeGrafter"/>
</dbReference>
<evidence type="ECO:0000256" key="6">
    <source>
        <dbReference type="ARBA" id="ARBA00022692"/>
    </source>
</evidence>
<keyword evidence="9" id="KW-0472">Membrane</keyword>
<sequence>MKFIITLLIPVFYFCSLVAAKSHNNEVFKESLHLTDTINAEPKGGYANFYQKWYSYARYTNEAKKNRITGRVHVKFIVNENGTLSDFEIRKSLGYGLDEITIEAIKKCGKWNAKKIDGKLAKEEMVMPFAFKLR</sequence>
<dbReference type="STRING" id="692418.SAMN04488029_3694"/>
<feature type="signal peptide" evidence="10">
    <location>
        <begin position="1"/>
        <end position="20"/>
    </location>
</feature>
<evidence type="ECO:0000313" key="12">
    <source>
        <dbReference type="EMBL" id="SMD38224.1"/>
    </source>
</evidence>
<accession>A0A1W2GNR9</accession>
<evidence type="ECO:0000256" key="3">
    <source>
        <dbReference type="ARBA" id="ARBA00022448"/>
    </source>
</evidence>
<feature type="domain" description="TonB C-terminal" evidence="11">
    <location>
        <begin position="44"/>
        <end position="134"/>
    </location>
</feature>
<evidence type="ECO:0000256" key="1">
    <source>
        <dbReference type="ARBA" id="ARBA00004383"/>
    </source>
</evidence>
<dbReference type="SUPFAM" id="SSF74653">
    <property type="entry name" value="TolA/TonB C-terminal domain"/>
    <property type="match status" value="1"/>
</dbReference>
<dbReference type="InterPro" id="IPR051045">
    <property type="entry name" value="TonB-dependent_transducer"/>
</dbReference>
<comment type="subcellular location">
    <subcellularLocation>
        <location evidence="1">Cell inner membrane</location>
        <topology evidence="1">Single-pass membrane protein</topology>
        <orientation evidence="1">Periplasmic side</orientation>
    </subcellularLocation>
</comment>
<dbReference type="AlphaFoldDB" id="A0A1W2GNR9"/>
<organism evidence="12 13">
    <name type="scientific">Reichenbachiella faecimaris</name>
    <dbReference type="NCBI Taxonomy" id="692418"/>
    <lineage>
        <taxon>Bacteria</taxon>
        <taxon>Pseudomonadati</taxon>
        <taxon>Bacteroidota</taxon>
        <taxon>Cytophagia</taxon>
        <taxon>Cytophagales</taxon>
        <taxon>Reichenbachiellaceae</taxon>
        <taxon>Reichenbachiella</taxon>
    </lineage>
</organism>
<keyword evidence="8" id="KW-1133">Transmembrane helix</keyword>
<name>A0A1W2GNR9_REIFA</name>
<dbReference type="GO" id="GO:0055085">
    <property type="term" value="P:transmembrane transport"/>
    <property type="evidence" value="ECO:0007669"/>
    <property type="project" value="InterPro"/>
</dbReference>
<evidence type="ECO:0000256" key="4">
    <source>
        <dbReference type="ARBA" id="ARBA00022475"/>
    </source>
</evidence>
<evidence type="ECO:0000313" key="13">
    <source>
        <dbReference type="Proteomes" id="UP000192472"/>
    </source>
</evidence>
<keyword evidence="3" id="KW-0813">Transport</keyword>